<feature type="compositionally biased region" description="Low complexity" evidence="5">
    <location>
        <begin position="100"/>
        <end position="178"/>
    </location>
</feature>
<evidence type="ECO:0000256" key="2">
    <source>
        <dbReference type="ARBA" id="ARBA00022692"/>
    </source>
</evidence>
<organism evidence="8 9">
    <name type="scientific">Diutina rugosa</name>
    <name type="common">Yeast</name>
    <name type="synonym">Candida rugosa</name>
    <dbReference type="NCBI Taxonomy" id="5481"/>
    <lineage>
        <taxon>Eukaryota</taxon>
        <taxon>Fungi</taxon>
        <taxon>Dikarya</taxon>
        <taxon>Ascomycota</taxon>
        <taxon>Saccharomycotina</taxon>
        <taxon>Pichiomycetes</taxon>
        <taxon>Debaryomycetaceae</taxon>
        <taxon>Diutina</taxon>
    </lineage>
</organism>
<evidence type="ECO:0000259" key="7">
    <source>
        <dbReference type="PROSITE" id="PS51212"/>
    </source>
</evidence>
<dbReference type="VEuPathDB" id="FungiDB:DIURU_005570"/>
<comment type="subcellular location">
    <subcellularLocation>
        <location evidence="1">Membrane</location>
        <topology evidence="1">Single-pass membrane protein</topology>
    </subcellularLocation>
</comment>
<dbReference type="OMA" id="MTSIGCF"/>
<evidence type="ECO:0000256" key="1">
    <source>
        <dbReference type="ARBA" id="ARBA00004167"/>
    </source>
</evidence>
<dbReference type="SMART" id="SM00321">
    <property type="entry name" value="WSC"/>
    <property type="match status" value="1"/>
</dbReference>
<comment type="caution">
    <text evidence="8">The sequence shown here is derived from an EMBL/GenBank/DDBJ whole genome shotgun (WGS) entry which is preliminary data.</text>
</comment>
<dbReference type="GO" id="GO:0016020">
    <property type="term" value="C:membrane"/>
    <property type="evidence" value="ECO:0007669"/>
    <property type="project" value="UniProtKB-SubCell"/>
</dbReference>
<feature type="transmembrane region" description="Helical" evidence="6">
    <location>
        <begin position="233"/>
        <end position="258"/>
    </location>
</feature>
<dbReference type="PANTHER" id="PTHR15549">
    <property type="entry name" value="PAIRED IMMUNOGLOBULIN-LIKE TYPE 2 RECEPTOR"/>
    <property type="match status" value="1"/>
</dbReference>
<dbReference type="Proteomes" id="UP000449547">
    <property type="component" value="Unassembled WGS sequence"/>
</dbReference>
<keyword evidence="2 6" id="KW-0812">Transmembrane</keyword>
<accession>A0A642UCS1</accession>
<dbReference type="GO" id="GO:0071944">
    <property type="term" value="C:cell periphery"/>
    <property type="evidence" value="ECO:0007669"/>
    <property type="project" value="UniProtKB-ARBA"/>
</dbReference>
<sequence>MALIPASAADGDQQVLCLSSISGAVSAGDYIYSSPSWCQTQCSQKGKFPYYALKNGGECYCLKSKPSGQTGTCNVPCKGFGTMNCGGSNSYGVFANPDVPDTGSSDSDTNTQSTTSTPSTSAPSTGSTTDSTTSTSEDSTTDSTTPSSTSSPTTSPSSTTTNPPSKTDDTTAQTTSAPPSTYTLIYTASTSGNSVVTITQTSSIANPTSSASAASASSSSSANSSQKKSSTNVGAIVGGVVGGVGGALVIALMAFFFIRWRRQAGDDDDDDYEYGPEKFDDGPTLGRGNTAKGSKRSRNGALDMPMTNPFDHPSDAHAVGGVRPPALPDPRLNPVMMGRRRLSEGSLADDADYSRKILHVANPE</sequence>
<keyword evidence="4 6" id="KW-0472">Membrane</keyword>
<feature type="region of interest" description="Disordered" evidence="5">
    <location>
        <begin position="267"/>
        <end position="334"/>
    </location>
</feature>
<dbReference type="RefSeq" id="XP_034009626.1">
    <property type="nucleotide sequence ID" value="XM_034158567.1"/>
</dbReference>
<evidence type="ECO:0000256" key="5">
    <source>
        <dbReference type="SAM" id="MobiDB-lite"/>
    </source>
</evidence>
<dbReference type="OrthoDB" id="5985073at2759"/>
<keyword evidence="9" id="KW-1185">Reference proteome</keyword>
<feature type="region of interest" description="Disordered" evidence="5">
    <location>
        <begin position="96"/>
        <end position="178"/>
    </location>
</feature>
<dbReference type="PANTHER" id="PTHR15549:SF26">
    <property type="entry name" value="AXIAL BUDDING PATTERN PROTEIN 2-RELATED"/>
    <property type="match status" value="1"/>
</dbReference>
<feature type="region of interest" description="Disordered" evidence="5">
    <location>
        <begin position="204"/>
        <end position="230"/>
    </location>
</feature>
<dbReference type="AlphaFoldDB" id="A0A642UCS1"/>
<evidence type="ECO:0000256" key="4">
    <source>
        <dbReference type="ARBA" id="ARBA00023136"/>
    </source>
</evidence>
<dbReference type="InterPro" id="IPR002889">
    <property type="entry name" value="WSC_carb-bd"/>
</dbReference>
<keyword evidence="3 6" id="KW-1133">Transmembrane helix</keyword>
<dbReference type="Pfam" id="PF01822">
    <property type="entry name" value="WSC"/>
    <property type="match status" value="1"/>
</dbReference>
<dbReference type="InterPro" id="IPR051694">
    <property type="entry name" value="Immunoregulatory_rcpt-like"/>
</dbReference>
<evidence type="ECO:0000313" key="9">
    <source>
        <dbReference type="Proteomes" id="UP000449547"/>
    </source>
</evidence>
<gene>
    <name evidence="8" type="ORF">DIURU_005570</name>
</gene>
<dbReference type="PROSITE" id="PS51212">
    <property type="entry name" value="WSC"/>
    <property type="match status" value="1"/>
</dbReference>
<name>A0A642UCS1_DIURU</name>
<dbReference type="EMBL" id="SWFT01000162">
    <property type="protein sequence ID" value="KAA8896830.1"/>
    <property type="molecule type" value="Genomic_DNA"/>
</dbReference>
<proteinExistence type="predicted"/>
<reference evidence="8 9" key="1">
    <citation type="submission" date="2019-07" db="EMBL/GenBank/DDBJ databases">
        <title>Genome assembly of two rare yeast pathogens: Diutina rugosa and Trichomonascus ciferrii.</title>
        <authorList>
            <person name="Mixao V."/>
            <person name="Saus E."/>
            <person name="Hansen A."/>
            <person name="Lass-Flor C."/>
            <person name="Gabaldon T."/>
        </authorList>
    </citation>
    <scope>NUCLEOTIDE SEQUENCE [LARGE SCALE GENOMIC DNA]</scope>
    <source>
        <strain evidence="8 9">CBS 613</strain>
    </source>
</reference>
<feature type="domain" description="WSC" evidence="7">
    <location>
        <begin position="11"/>
        <end position="97"/>
    </location>
</feature>
<evidence type="ECO:0000313" key="8">
    <source>
        <dbReference type="EMBL" id="KAA8896830.1"/>
    </source>
</evidence>
<dbReference type="GeneID" id="54784221"/>
<evidence type="ECO:0000256" key="3">
    <source>
        <dbReference type="ARBA" id="ARBA00022989"/>
    </source>
</evidence>
<protein>
    <recommendedName>
        <fullName evidence="7">WSC domain-containing protein</fullName>
    </recommendedName>
</protein>
<evidence type="ECO:0000256" key="6">
    <source>
        <dbReference type="SAM" id="Phobius"/>
    </source>
</evidence>